<dbReference type="EMBL" id="JAVRAA010000005">
    <property type="protein sequence ID" value="MDT0337642.1"/>
    <property type="molecule type" value="Genomic_DNA"/>
</dbReference>
<accession>A0AAE4G879</accession>
<name>A0AAE4G879_9BURK</name>
<organism evidence="1">
    <name type="scientific">Herbaspirillum huttiense subsp. nephrolepidis</name>
    <dbReference type="NCBI Taxonomy" id="3075126"/>
    <lineage>
        <taxon>Bacteria</taxon>
        <taxon>Pseudomonadati</taxon>
        <taxon>Pseudomonadota</taxon>
        <taxon>Betaproteobacteria</taxon>
        <taxon>Burkholderiales</taxon>
        <taxon>Oxalobacteraceae</taxon>
        <taxon>Herbaspirillum</taxon>
    </lineage>
</organism>
<sequence length="386" mass="42604">MQQFALNRVSNLSILSPETIIAINDASLSDQLKALPKVQLVGPSISTVYYLNDDGSQSRHVLTIESALPQRIETVMQVVVTDSHVIVAGTAYDDSAENPITDCDGNGAIYHRGRRAASDVERRDFNKVYGLDEHGEKDVGLSVVVAEWIRGASDAIRAKRNLISALCNVLRKKKGRATWNSVLLEVANAINRGGPDFALSKLCYEIFEESVPHKVHARYQHLVEELEQILSVDAAEEAWNRLAMKGEAGEKYAVPLDIYEHGLLAYRLAGTGVRDQFDTTSNGAVWVPDAEAMSNIMASARFKFGDSITEEAIGEAVIAYAKPLIEDYESFVNGNSYGVLVYAIDRRTGEVTQQEEQWGLIGTENAEEICQQTLLELTFELIKSVH</sequence>
<dbReference type="AlphaFoldDB" id="A0AAE4G879"/>
<proteinExistence type="predicted"/>
<reference evidence="1" key="1">
    <citation type="submission" date="2023-02" db="EMBL/GenBank/DDBJ databases">
        <title>Description of Herbaspirillum huttiense subsp. nephrolepsisexaltata and Herbaspirillum huttiense subsp. lycopersicon.</title>
        <authorList>
            <person name="Poudel M."/>
            <person name="Sharma A."/>
            <person name="Goss E."/>
            <person name="Tapia J.H."/>
            <person name="Harmon C.M."/>
            <person name="Jones J.B."/>
        </authorList>
    </citation>
    <scope>NUCLEOTIDE SEQUENCE</scope>
    <source>
        <strain evidence="1">NC40101</strain>
    </source>
</reference>
<dbReference type="RefSeq" id="WP_284078280.1">
    <property type="nucleotide sequence ID" value="NZ_JAVLSM010000007.1"/>
</dbReference>
<gene>
    <name evidence="1" type="ORF">RJN63_12430</name>
</gene>
<evidence type="ECO:0000313" key="1">
    <source>
        <dbReference type="EMBL" id="MDT0337642.1"/>
    </source>
</evidence>
<comment type="caution">
    <text evidence="1">The sequence shown here is derived from an EMBL/GenBank/DDBJ whole genome shotgun (WGS) entry which is preliminary data.</text>
</comment>
<protein>
    <submittedName>
        <fullName evidence="1">Uncharacterized protein</fullName>
    </submittedName>
</protein>